<comment type="caution">
    <text evidence="4">The sequence shown here is derived from an EMBL/GenBank/DDBJ whole genome shotgun (WGS) entry which is preliminary data.</text>
</comment>
<dbReference type="InterPro" id="IPR037291">
    <property type="entry name" value="DUF4139"/>
</dbReference>
<evidence type="ECO:0000313" key="4">
    <source>
        <dbReference type="EMBL" id="MBR0656639.1"/>
    </source>
</evidence>
<evidence type="ECO:0000313" key="5">
    <source>
        <dbReference type="Proteomes" id="UP001196068"/>
    </source>
</evidence>
<dbReference type="EMBL" id="JAAEDH010000020">
    <property type="protein sequence ID" value="MBR0656639.1"/>
    <property type="molecule type" value="Genomic_DNA"/>
</dbReference>
<dbReference type="PANTHER" id="PTHR31005">
    <property type="entry name" value="DUF4139 DOMAIN-CONTAINING PROTEIN"/>
    <property type="match status" value="1"/>
</dbReference>
<dbReference type="InterPro" id="IPR025554">
    <property type="entry name" value="DUF4140"/>
</dbReference>
<evidence type="ECO:0000259" key="2">
    <source>
        <dbReference type="Pfam" id="PF13598"/>
    </source>
</evidence>
<accession>A0AAF1KNU1</accession>
<organism evidence="4 5">
    <name type="scientific">Plastoroseomonas arctica</name>
    <dbReference type="NCBI Taxonomy" id="1509237"/>
    <lineage>
        <taxon>Bacteria</taxon>
        <taxon>Pseudomonadati</taxon>
        <taxon>Pseudomonadota</taxon>
        <taxon>Alphaproteobacteria</taxon>
        <taxon>Acetobacterales</taxon>
        <taxon>Acetobacteraceae</taxon>
        <taxon>Plastoroseomonas</taxon>
    </lineage>
</organism>
<feature type="domain" description="DUF4139" evidence="2">
    <location>
        <begin position="227"/>
        <end position="550"/>
    </location>
</feature>
<reference evidence="4" key="2">
    <citation type="journal article" date="2021" name="Syst. Appl. Microbiol.">
        <title>Roseomonas hellenica sp. nov., isolated from roots of wild-growing Alkanna tinctoria.</title>
        <authorList>
            <person name="Rat A."/>
            <person name="Naranjo H.D."/>
            <person name="Lebbe L."/>
            <person name="Cnockaert M."/>
            <person name="Krigas N."/>
            <person name="Grigoriadou K."/>
            <person name="Maloupa E."/>
            <person name="Willems A."/>
        </authorList>
    </citation>
    <scope>NUCLEOTIDE SEQUENCE</scope>
    <source>
        <strain evidence="4">LMG 28251</strain>
    </source>
</reference>
<keyword evidence="1" id="KW-0732">Signal</keyword>
<feature type="signal peptide" evidence="1">
    <location>
        <begin position="1"/>
        <end position="19"/>
    </location>
</feature>
<name>A0AAF1KNU1_9PROT</name>
<reference evidence="4" key="1">
    <citation type="submission" date="2020-01" db="EMBL/GenBank/DDBJ databases">
        <authorList>
            <person name="Rat A."/>
        </authorList>
    </citation>
    <scope>NUCLEOTIDE SEQUENCE</scope>
    <source>
        <strain evidence="4">LMG 28251</strain>
    </source>
</reference>
<dbReference type="PANTHER" id="PTHR31005:SF8">
    <property type="entry name" value="DUF4139 DOMAIN-CONTAINING PROTEIN"/>
    <property type="match status" value="1"/>
</dbReference>
<dbReference type="InterPro" id="IPR011935">
    <property type="entry name" value="CHP02231"/>
</dbReference>
<proteinExistence type="predicted"/>
<protein>
    <submittedName>
        <fullName evidence="4">Mucoidy inhibitor MuiA family protein</fullName>
    </submittedName>
</protein>
<evidence type="ECO:0000259" key="3">
    <source>
        <dbReference type="Pfam" id="PF13600"/>
    </source>
</evidence>
<keyword evidence="5" id="KW-1185">Reference proteome</keyword>
<dbReference type="Proteomes" id="UP001196068">
    <property type="component" value="Unassembled WGS sequence"/>
</dbReference>
<feature type="chain" id="PRO_5042121443" evidence="1">
    <location>
        <begin position="20"/>
        <end position="559"/>
    </location>
</feature>
<feature type="domain" description="DUF4140" evidence="3">
    <location>
        <begin position="36"/>
        <end position="134"/>
    </location>
</feature>
<dbReference type="Pfam" id="PF13598">
    <property type="entry name" value="DUF4139"/>
    <property type="match status" value="1"/>
</dbReference>
<dbReference type="Pfam" id="PF13600">
    <property type="entry name" value="DUF4140"/>
    <property type="match status" value="1"/>
</dbReference>
<dbReference type="RefSeq" id="WP_211875501.1">
    <property type="nucleotide sequence ID" value="NZ_JAAEDH010000020.1"/>
</dbReference>
<dbReference type="NCBIfam" id="TIGR02231">
    <property type="entry name" value="mucoidy inhibitor MuiA family protein"/>
    <property type="match status" value="1"/>
</dbReference>
<dbReference type="AlphaFoldDB" id="A0AAF1KNU1"/>
<sequence length="559" mass="59518">MIRFGTMLVAALLALPVLAQGQEGARIAVAAQVSRVVAYPDQATITRTAEVALPAGESLLVLSGLPTTILRESVTARGRALGAVTIGAVDLREAPVGAVSSSPRLAEIERERRDIATRIEALDVEIRAWTAQAQMSERLVAGVGQRPAGTARGLADEPGAWREAMLAVRNATAEAGEAIRVAQASRRGMSEQLQKLTEEAAPLGRPGRPALEVVVAVQAAQATRLELDVTYQIPGVTWRPVYEARLDTREGKVTLRQEAILRQTTGEDWRGVALVLSTTRPSGRTQPPALEPWRIAFAPPPMPMQPPASAAAPVLGGSVRGRGIDSLADEAEAPRRQDAAVATSEVVVQGLSVEYAITGESFIAGDGSERRVRIGEAVRDATLSARVVPAVDPRAYLQARFTHAGPAPLLPGNVALYLDGVFVGRTTIPLIAAEQPLPLGFGADDRVVVSHLPQLQANARGGWVMSGRRTVMTRTALTTVRSAHARPIEITVLDRVPVSGDAELTVEMIAEPAPTARDVEDRPGVVAWTWTARPNEERRIRFGHAVSAPQGRPVQGLPR</sequence>
<evidence type="ECO:0000256" key="1">
    <source>
        <dbReference type="SAM" id="SignalP"/>
    </source>
</evidence>
<gene>
    <name evidence="4" type="ORF">GXW79_16285</name>
</gene>